<sequence length="266" mass="30202">MAHLSWNYRGSGRSLNNPTANHLARLITSTTAQVISVSEIRTSKISKTQLINRFLVKDSHVVPATGQSGGLWLMWNDEVDLDIVSSSHHLILATVTCKPSNKLYNLVCIYGDPHHCRTNKIWEEVSHFVLLYSDISTFCMGDLNNIMHVNEKCGPTTANAARIRNFCCLVKNCGFFDLGYNGPAYTWTNKRFATNPTFQRLDRCLANAAWCTAFPRTVVFHMPMLYSDHAPILAILDSHTQKSRKPFRFENWWLLEDDFPTTAKTS</sequence>
<dbReference type="AlphaFoldDB" id="A0AAV5BQM0"/>
<organism evidence="2 3">
    <name type="scientific">Eleusine coracana subsp. coracana</name>
    <dbReference type="NCBI Taxonomy" id="191504"/>
    <lineage>
        <taxon>Eukaryota</taxon>
        <taxon>Viridiplantae</taxon>
        <taxon>Streptophyta</taxon>
        <taxon>Embryophyta</taxon>
        <taxon>Tracheophyta</taxon>
        <taxon>Spermatophyta</taxon>
        <taxon>Magnoliopsida</taxon>
        <taxon>Liliopsida</taxon>
        <taxon>Poales</taxon>
        <taxon>Poaceae</taxon>
        <taxon>PACMAD clade</taxon>
        <taxon>Chloridoideae</taxon>
        <taxon>Cynodonteae</taxon>
        <taxon>Eleusininae</taxon>
        <taxon>Eleusine</taxon>
    </lineage>
</organism>
<evidence type="ECO:0000259" key="1">
    <source>
        <dbReference type="Pfam" id="PF03372"/>
    </source>
</evidence>
<protein>
    <recommendedName>
        <fullName evidence="1">Endonuclease/exonuclease/phosphatase domain-containing protein</fullName>
    </recommendedName>
</protein>
<dbReference type="PANTHER" id="PTHR33710:SF79">
    <property type="entry name" value="OS06G0205337 PROTEIN"/>
    <property type="match status" value="1"/>
</dbReference>
<dbReference type="SUPFAM" id="SSF56219">
    <property type="entry name" value="DNase I-like"/>
    <property type="match status" value="1"/>
</dbReference>
<dbReference type="InterPro" id="IPR036691">
    <property type="entry name" value="Endo/exonu/phosph_ase_sf"/>
</dbReference>
<dbReference type="InterPro" id="IPR005135">
    <property type="entry name" value="Endo/exonuclease/phosphatase"/>
</dbReference>
<dbReference type="GO" id="GO:0003824">
    <property type="term" value="F:catalytic activity"/>
    <property type="evidence" value="ECO:0007669"/>
    <property type="project" value="InterPro"/>
</dbReference>
<dbReference type="PANTHER" id="PTHR33710">
    <property type="entry name" value="BNAC02G09200D PROTEIN"/>
    <property type="match status" value="1"/>
</dbReference>
<name>A0AAV5BQM0_ELECO</name>
<dbReference type="Gene3D" id="3.60.10.10">
    <property type="entry name" value="Endonuclease/exonuclease/phosphatase"/>
    <property type="match status" value="1"/>
</dbReference>
<accession>A0AAV5BQM0</accession>
<feature type="domain" description="Endonuclease/exonuclease/phosphatase" evidence="1">
    <location>
        <begin position="4"/>
        <end position="229"/>
    </location>
</feature>
<reference evidence="2" key="1">
    <citation type="journal article" date="2018" name="DNA Res.">
        <title>Multiple hybrid de novo genome assembly of finger millet, an orphan allotetraploid crop.</title>
        <authorList>
            <person name="Hatakeyama M."/>
            <person name="Aluri S."/>
            <person name="Balachadran M.T."/>
            <person name="Sivarajan S.R."/>
            <person name="Patrignani A."/>
            <person name="Gruter S."/>
            <person name="Poveda L."/>
            <person name="Shimizu-Inatsugi R."/>
            <person name="Baeten J."/>
            <person name="Francoijs K.J."/>
            <person name="Nataraja K.N."/>
            <person name="Reddy Y.A.N."/>
            <person name="Phadnis S."/>
            <person name="Ravikumar R.L."/>
            <person name="Schlapbach R."/>
            <person name="Sreeman S.M."/>
            <person name="Shimizu K.K."/>
        </authorList>
    </citation>
    <scope>NUCLEOTIDE SEQUENCE</scope>
</reference>
<dbReference type="EMBL" id="BQKI01000002">
    <property type="protein sequence ID" value="GJM87903.1"/>
    <property type="molecule type" value="Genomic_DNA"/>
</dbReference>
<evidence type="ECO:0000313" key="2">
    <source>
        <dbReference type="EMBL" id="GJM87903.1"/>
    </source>
</evidence>
<dbReference type="Proteomes" id="UP001054889">
    <property type="component" value="Unassembled WGS sequence"/>
</dbReference>
<gene>
    <name evidence="2" type="primary">ga03904</name>
    <name evidence="2" type="ORF">PR202_ga03904</name>
</gene>
<evidence type="ECO:0000313" key="3">
    <source>
        <dbReference type="Proteomes" id="UP001054889"/>
    </source>
</evidence>
<reference evidence="2" key="2">
    <citation type="submission" date="2021-12" db="EMBL/GenBank/DDBJ databases">
        <title>Resequencing data analysis of finger millet.</title>
        <authorList>
            <person name="Hatakeyama M."/>
            <person name="Aluri S."/>
            <person name="Balachadran M.T."/>
            <person name="Sivarajan S.R."/>
            <person name="Poveda L."/>
            <person name="Shimizu-Inatsugi R."/>
            <person name="Schlapbach R."/>
            <person name="Sreeman S.M."/>
            <person name="Shimizu K.K."/>
        </authorList>
    </citation>
    <scope>NUCLEOTIDE SEQUENCE</scope>
</reference>
<comment type="caution">
    <text evidence="2">The sequence shown here is derived from an EMBL/GenBank/DDBJ whole genome shotgun (WGS) entry which is preliminary data.</text>
</comment>
<dbReference type="Pfam" id="PF03372">
    <property type="entry name" value="Exo_endo_phos"/>
    <property type="match status" value="1"/>
</dbReference>
<keyword evidence="3" id="KW-1185">Reference proteome</keyword>
<proteinExistence type="predicted"/>